<feature type="domain" description="DUF4397" evidence="3">
    <location>
        <begin position="187"/>
        <end position="264"/>
    </location>
</feature>
<dbReference type="InterPro" id="IPR025510">
    <property type="entry name" value="DUF4397"/>
</dbReference>
<dbReference type="Proteomes" id="UP000321234">
    <property type="component" value="Unassembled WGS sequence"/>
</dbReference>
<evidence type="ECO:0000313" key="5">
    <source>
        <dbReference type="Proteomes" id="UP000321234"/>
    </source>
</evidence>
<keyword evidence="2" id="KW-0472">Membrane</keyword>
<dbReference type="PROSITE" id="PS51318">
    <property type="entry name" value="TAT"/>
    <property type="match status" value="1"/>
</dbReference>
<dbReference type="OrthoDB" id="9783299at2"/>
<feature type="transmembrane region" description="Helical" evidence="2">
    <location>
        <begin position="292"/>
        <end position="314"/>
    </location>
</feature>
<evidence type="ECO:0000256" key="1">
    <source>
        <dbReference type="SAM" id="MobiDB-lite"/>
    </source>
</evidence>
<organism evidence="4 5">
    <name type="scientific">Quadrisphaera setariae</name>
    <dbReference type="NCBI Taxonomy" id="2593304"/>
    <lineage>
        <taxon>Bacteria</taxon>
        <taxon>Bacillati</taxon>
        <taxon>Actinomycetota</taxon>
        <taxon>Actinomycetes</taxon>
        <taxon>Kineosporiales</taxon>
        <taxon>Kineosporiaceae</taxon>
        <taxon>Quadrisphaera</taxon>
    </lineage>
</organism>
<feature type="domain" description="DUF4397" evidence="3">
    <location>
        <begin position="68"/>
        <end position="185"/>
    </location>
</feature>
<dbReference type="AlphaFoldDB" id="A0A5C8ZJU6"/>
<name>A0A5C8ZJU6_9ACTN</name>
<evidence type="ECO:0000259" key="3">
    <source>
        <dbReference type="Pfam" id="PF14344"/>
    </source>
</evidence>
<gene>
    <name evidence="4" type="ORF">FMM08_06490</name>
</gene>
<accession>A0A5C8ZJU6</accession>
<keyword evidence="2" id="KW-0812">Transmembrane</keyword>
<comment type="caution">
    <text evidence="4">The sequence shown here is derived from an EMBL/GenBank/DDBJ whole genome shotgun (WGS) entry which is preliminary data.</text>
</comment>
<feature type="region of interest" description="Disordered" evidence="1">
    <location>
        <begin position="1"/>
        <end position="34"/>
    </location>
</feature>
<reference evidence="4 5" key="1">
    <citation type="submission" date="2019-07" db="EMBL/GenBank/DDBJ databases">
        <title>Quadrisphaera sp. strain DD2A genome sequencing and assembly.</title>
        <authorList>
            <person name="Kim I."/>
        </authorList>
    </citation>
    <scope>NUCLEOTIDE SEQUENCE [LARGE SCALE GENOMIC DNA]</scope>
    <source>
        <strain evidence="4 5">DD2A</strain>
    </source>
</reference>
<proteinExistence type="predicted"/>
<dbReference type="InterPro" id="IPR006311">
    <property type="entry name" value="TAT_signal"/>
</dbReference>
<keyword evidence="5" id="KW-1185">Reference proteome</keyword>
<keyword evidence="2" id="KW-1133">Transmembrane helix</keyword>
<sequence>MMGPADRNGEQRHRHRRCPPLGCEGDPVSAAPRPSRRGLLVGALVAAAVLGPASAAQASGASSSTDDAYIRVAHLVPGFGGVTMTATLTAFDGSTRQLTLAPEATYGAITGYEPLPAGSYAVAVRPVGAAASTTPVLTQTLTAQAGDAYTIAGLGDSTAPRLSAIQDDLASPGPGTARVRVLPAAEPGQTTDVTASGRSVASAAAFSEPTGYVDLPAGPVTFEASTGQRKAQESTTLAGGSVYTVLVLADGTSGLELRPVTDATGSGVVPQGGAATGGGYLAEHAGGATLPAVASAAAGTAVAGGALAAALALVRRRRGAIAQR</sequence>
<dbReference type="EMBL" id="VKAC01000003">
    <property type="protein sequence ID" value="TXR57110.1"/>
    <property type="molecule type" value="Genomic_DNA"/>
</dbReference>
<evidence type="ECO:0000256" key="2">
    <source>
        <dbReference type="SAM" id="Phobius"/>
    </source>
</evidence>
<evidence type="ECO:0000313" key="4">
    <source>
        <dbReference type="EMBL" id="TXR57110.1"/>
    </source>
</evidence>
<dbReference type="Pfam" id="PF14344">
    <property type="entry name" value="DUF4397"/>
    <property type="match status" value="2"/>
</dbReference>
<protein>
    <submittedName>
        <fullName evidence="4">DUF4397 domain-containing protein</fullName>
    </submittedName>
</protein>